<name>A0AAU9JRE7_9CILI</name>
<proteinExistence type="predicted"/>
<evidence type="ECO:0000313" key="1">
    <source>
        <dbReference type="EMBL" id="CAG9326032.1"/>
    </source>
</evidence>
<reference evidence="1" key="1">
    <citation type="submission" date="2021-09" db="EMBL/GenBank/DDBJ databases">
        <authorList>
            <consortium name="AG Swart"/>
            <person name="Singh M."/>
            <person name="Singh A."/>
            <person name="Seah K."/>
            <person name="Emmerich C."/>
        </authorList>
    </citation>
    <scope>NUCLEOTIDE SEQUENCE</scope>
    <source>
        <strain evidence="1">ATCC30299</strain>
    </source>
</reference>
<dbReference type="Proteomes" id="UP001162131">
    <property type="component" value="Unassembled WGS sequence"/>
</dbReference>
<organism evidence="1 2">
    <name type="scientific">Blepharisma stoltei</name>
    <dbReference type="NCBI Taxonomy" id="1481888"/>
    <lineage>
        <taxon>Eukaryota</taxon>
        <taxon>Sar</taxon>
        <taxon>Alveolata</taxon>
        <taxon>Ciliophora</taxon>
        <taxon>Postciliodesmatophora</taxon>
        <taxon>Heterotrichea</taxon>
        <taxon>Heterotrichida</taxon>
        <taxon>Blepharismidae</taxon>
        <taxon>Blepharisma</taxon>
    </lineage>
</organism>
<accession>A0AAU9JRE7</accession>
<gene>
    <name evidence="1" type="ORF">BSTOLATCC_MIC40473</name>
</gene>
<dbReference type="EMBL" id="CAJZBQ010000040">
    <property type="protein sequence ID" value="CAG9326032.1"/>
    <property type="molecule type" value="Genomic_DNA"/>
</dbReference>
<sequence length="104" mass="11591">MTHTSPPHVKLLPLLRQYHAQQSMMDLSALMNTAVQTETAPAIVAMSQIINALELLKEKPAHQVRNVKKTFIAVVVQLEPVQLSRNQEIHAPIAMNARLDMAAF</sequence>
<comment type="caution">
    <text evidence="1">The sequence shown here is derived from an EMBL/GenBank/DDBJ whole genome shotgun (WGS) entry which is preliminary data.</text>
</comment>
<protein>
    <submittedName>
        <fullName evidence="1">Uncharacterized protein</fullName>
    </submittedName>
</protein>
<keyword evidence="2" id="KW-1185">Reference proteome</keyword>
<dbReference type="AlphaFoldDB" id="A0AAU9JRE7"/>
<evidence type="ECO:0000313" key="2">
    <source>
        <dbReference type="Proteomes" id="UP001162131"/>
    </source>
</evidence>